<sequence>MSAPLTPRVSRKSKLLHLSYDLPHRVNVAGIYPKQAPNGSTVIVYGHSNGLRIVWRGGRPLKTRAAVNDDEPKVNGTSKDVVMVDLTDDDDDETPQAPSQPAAQDAEFEPDEDEQDEAEPYPRVVQHLDLPLGTEVLYLSFPHIPSVSPYRPADSIPPIFNQKIVFSVACADSSVRVITLPLLPPSEARKAADPSKHKAPYGEQILRIEGQHGHQVIPNAVSMTWSSRDPEGIFDDVDMDVEESDEEDGPRRRRRIGSAEDEVREWDLFVASHSNELSGLLHIFCIPLISNGDLQSLSTDPIFPYRTQYLSSPASHIAFSSAQYPSQRHLQVLAVDTKGSVRIYDPLAPIRMRPRSSRSVNTDESRLGAWVAAFSTGFEMPKQSKTGPPGLAHRRRILDAKWTSDGKSILALLSDGEWGVWDVDGSGPGASRTKTVSTFAIRGFISGTTQATTSTVAPTKTSGSFKSLALAPMTPNTRRAKEENLFHGPATAPTNNDTPRGGISVSTSVNNSTGAVEDSVVLWYGDEAFRIPHLQQFWARSGSSTLYGPGLTKVDGLNLQGEMIGGIEQFARKATEARMGIPRDLLIRSESRLIVLAHSSPSKPASGGSSLFAKELEERQQEDKIDRDLLKRGELDLGGMDRLLEGMTGGAGEGPVRRVGFTGLASSR</sequence>
<dbReference type="OrthoDB" id="5323870at2759"/>
<evidence type="ECO:0000256" key="1">
    <source>
        <dbReference type="SAM" id="MobiDB-lite"/>
    </source>
</evidence>
<dbReference type="InterPro" id="IPR036322">
    <property type="entry name" value="WD40_repeat_dom_sf"/>
</dbReference>
<reference evidence="2" key="1">
    <citation type="journal article" date="2020" name="Stud. Mycol.">
        <title>101 Dothideomycetes genomes: a test case for predicting lifestyles and emergence of pathogens.</title>
        <authorList>
            <person name="Haridas S."/>
            <person name="Albert R."/>
            <person name="Binder M."/>
            <person name="Bloem J."/>
            <person name="Labutti K."/>
            <person name="Salamov A."/>
            <person name="Andreopoulos B."/>
            <person name="Baker S."/>
            <person name="Barry K."/>
            <person name="Bills G."/>
            <person name="Bluhm B."/>
            <person name="Cannon C."/>
            <person name="Castanera R."/>
            <person name="Culley D."/>
            <person name="Daum C."/>
            <person name="Ezra D."/>
            <person name="Gonzalez J."/>
            <person name="Henrissat B."/>
            <person name="Kuo A."/>
            <person name="Liang C."/>
            <person name="Lipzen A."/>
            <person name="Lutzoni F."/>
            <person name="Magnuson J."/>
            <person name="Mondo S."/>
            <person name="Nolan M."/>
            <person name="Ohm R."/>
            <person name="Pangilinan J."/>
            <person name="Park H.-J."/>
            <person name="Ramirez L."/>
            <person name="Alfaro M."/>
            <person name="Sun H."/>
            <person name="Tritt A."/>
            <person name="Yoshinaga Y."/>
            <person name="Zwiers L.-H."/>
            <person name="Turgeon B."/>
            <person name="Goodwin S."/>
            <person name="Spatafora J."/>
            <person name="Crous P."/>
            <person name="Grigoriev I."/>
        </authorList>
    </citation>
    <scope>NUCLEOTIDE SEQUENCE</scope>
    <source>
        <strain evidence="2">CBS 121167</strain>
    </source>
</reference>
<feature type="compositionally biased region" description="Low complexity" evidence="1">
    <location>
        <begin position="95"/>
        <end position="105"/>
    </location>
</feature>
<organism evidence="2 3">
    <name type="scientific">Aplosporella prunicola CBS 121167</name>
    <dbReference type="NCBI Taxonomy" id="1176127"/>
    <lineage>
        <taxon>Eukaryota</taxon>
        <taxon>Fungi</taxon>
        <taxon>Dikarya</taxon>
        <taxon>Ascomycota</taxon>
        <taxon>Pezizomycotina</taxon>
        <taxon>Dothideomycetes</taxon>
        <taxon>Dothideomycetes incertae sedis</taxon>
        <taxon>Botryosphaeriales</taxon>
        <taxon>Aplosporellaceae</taxon>
        <taxon>Aplosporella</taxon>
    </lineage>
</organism>
<keyword evidence="3" id="KW-1185">Reference proteome</keyword>
<dbReference type="RefSeq" id="XP_033400458.1">
    <property type="nucleotide sequence ID" value="XM_033542988.1"/>
</dbReference>
<dbReference type="SUPFAM" id="SSF50978">
    <property type="entry name" value="WD40 repeat-like"/>
    <property type="match status" value="1"/>
</dbReference>
<gene>
    <name evidence="2" type="ORF">K452DRAFT_306517</name>
</gene>
<feature type="compositionally biased region" description="Acidic residues" evidence="1">
    <location>
        <begin position="106"/>
        <end position="119"/>
    </location>
</feature>
<proteinExistence type="predicted"/>
<accession>A0A6A6BL37</accession>
<evidence type="ECO:0000313" key="2">
    <source>
        <dbReference type="EMBL" id="KAF2144746.1"/>
    </source>
</evidence>
<name>A0A6A6BL37_9PEZI</name>
<evidence type="ECO:0008006" key="4">
    <source>
        <dbReference type="Google" id="ProtNLM"/>
    </source>
</evidence>
<dbReference type="InterPro" id="IPR015943">
    <property type="entry name" value="WD40/YVTN_repeat-like_dom_sf"/>
</dbReference>
<feature type="region of interest" description="Disordered" evidence="1">
    <location>
        <begin position="646"/>
        <end position="668"/>
    </location>
</feature>
<dbReference type="EMBL" id="ML995479">
    <property type="protein sequence ID" value="KAF2144746.1"/>
    <property type="molecule type" value="Genomic_DNA"/>
</dbReference>
<dbReference type="Proteomes" id="UP000799438">
    <property type="component" value="Unassembled WGS sequence"/>
</dbReference>
<dbReference type="Gene3D" id="2.130.10.10">
    <property type="entry name" value="YVTN repeat-like/Quinoprotein amine dehydrogenase"/>
    <property type="match status" value="1"/>
</dbReference>
<dbReference type="GeneID" id="54300485"/>
<feature type="region of interest" description="Disordered" evidence="1">
    <location>
        <begin position="87"/>
        <end position="119"/>
    </location>
</feature>
<protein>
    <recommendedName>
        <fullName evidence="4">Nucleoporin NUP37</fullName>
    </recommendedName>
</protein>
<dbReference type="AlphaFoldDB" id="A0A6A6BL37"/>
<evidence type="ECO:0000313" key="3">
    <source>
        <dbReference type="Proteomes" id="UP000799438"/>
    </source>
</evidence>